<evidence type="ECO:0000259" key="2">
    <source>
        <dbReference type="Pfam" id="PF04773"/>
    </source>
</evidence>
<feature type="transmembrane region" description="Helical" evidence="1">
    <location>
        <begin position="93"/>
        <end position="110"/>
    </location>
</feature>
<sequence length="332" mass="35752">MNTSPTDDDSQAVSEATDFLVHLVDDPTNASLHAKIQKWRKAKPAHDAAWLSMVDIWHLAGDIGPVALPLDISTDNQISIGVSKSPTSLRRRAAFLASALCFIGLGFLFGDDIRLSLMSDYRTGTAENRVIQLPDGSTATLGARSAIALHYTPQARQVQVLAGEVFFSVRHDDTHPFTTIAGGATVRDIGTRFDIDKEKDRIDVAVSEGSVGLTYDTPDRSPERHMTAGDVISIDLRSKTLTTSRMAPGEIGSWQQKRLTVSDASVHSLVETFRRYYPGIIVSYSTDLTASHVAGTYDLTDIPGALRAVAAPAHVGVRTLGSRVLLIGGKAS</sequence>
<accession>A0A270BLU5</accession>
<reference evidence="4 5" key="1">
    <citation type="submission" date="2017-04" db="EMBL/GenBank/DDBJ databases">
        <title>Kefir bacterial isolates.</title>
        <authorList>
            <person name="Kim Y."/>
            <person name="Blasche S."/>
            <person name="Patil K.R."/>
        </authorList>
    </citation>
    <scope>NUCLEOTIDE SEQUENCE [LARGE SCALE GENOMIC DNA]</scope>
    <source>
        <strain evidence="4 5">KR-2</strain>
    </source>
</reference>
<dbReference type="InterPro" id="IPR032623">
    <property type="entry name" value="FecR_N"/>
</dbReference>
<evidence type="ECO:0000256" key="1">
    <source>
        <dbReference type="SAM" id="Phobius"/>
    </source>
</evidence>
<dbReference type="EMBL" id="NDFP01000006">
    <property type="protein sequence ID" value="PAL26012.1"/>
    <property type="molecule type" value="Genomic_DNA"/>
</dbReference>
<dbReference type="Gene3D" id="2.60.120.1440">
    <property type="match status" value="1"/>
</dbReference>
<dbReference type="PANTHER" id="PTHR30273:SF2">
    <property type="entry name" value="PROTEIN FECR"/>
    <property type="match status" value="1"/>
</dbReference>
<dbReference type="OrthoDB" id="7339213at2"/>
<dbReference type="Pfam" id="PF04773">
    <property type="entry name" value="FecR"/>
    <property type="match status" value="1"/>
</dbReference>
<proteinExistence type="predicted"/>
<dbReference type="PANTHER" id="PTHR30273">
    <property type="entry name" value="PERIPLASMIC SIGNAL SENSOR AND SIGMA FACTOR ACTIVATOR FECR-RELATED"/>
    <property type="match status" value="1"/>
</dbReference>
<gene>
    <name evidence="4" type="ORF">B9K05_07865</name>
</gene>
<keyword evidence="1" id="KW-1133">Transmembrane helix</keyword>
<dbReference type="RefSeq" id="WP_095351394.1">
    <property type="nucleotide sequence ID" value="NZ_NDFO01000006.1"/>
</dbReference>
<dbReference type="AlphaFoldDB" id="A0A270BLU5"/>
<evidence type="ECO:0000313" key="5">
    <source>
        <dbReference type="Proteomes" id="UP000216033"/>
    </source>
</evidence>
<keyword evidence="1" id="KW-0812">Transmembrane</keyword>
<evidence type="ECO:0000259" key="3">
    <source>
        <dbReference type="Pfam" id="PF16220"/>
    </source>
</evidence>
<comment type="caution">
    <text evidence="4">The sequence shown here is derived from an EMBL/GenBank/DDBJ whole genome shotgun (WGS) entry which is preliminary data.</text>
</comment>
<organism evidence="4 5">
    <name type="scientific">Acetobacter syzygii</name>
    <dbReference type="NCBI Taxonomy" id="146476"/>
    <lineage>
        <taxon>Bacteria</taxon>
        <taxon>Pseudomonadati</taxon>
        <taxon>Pseudomonadota</taxon>
        <taxon>Alphaproteobacteria</taxon>
        <taxon>Acetobacterales</taxon>
        <taxon>Acetobacteraceae</taxon>
        <taxon>Acetobacter</taxon>
    </lineage>
</organism>
<dbReference type="Proteomes" id="UP000216033">
    <property type="component" value="Unassembled WGS sequence"/>
</dbReference>
<dbReference type="PIRSF" id="PIRSF018266">
    <property type="entry name" value="FecR"/>
    <property type="match status" value="1"/>
</dbReference>
<name>A0A270BLU5_9PROT</name>
<dbReference type="GO" id="GO:0016989">
    <property type="term" value="F:sigma factor antagonist activity"/>
    <property type="evidence" value="ECO:0007669"/>
    <property type="project" value="TreeGrafter"/>
</dbReference>
<dbReference type="InterPro" id="IPR012373">
    <property type="entry name" value="Ferrdict_sens_TM"/>
</dbReference>
<evidence type="ECO:0008006" key="6">
    <source>
        <dbReference type="Google" id="ProtNLM"/>
    </source>
</evidence>
<feature type="domain" description="FecR N-terminal" evidence="3">
    <location>
        <begin position="15"/>
        <end position="53"/>
    </location>
</feature>
<protein>
    <recommendedName>
        <fullName evidence="6">FecR protein domain-containing protein</fullName>
    </recommendedName>
</protein>
<dbReference type="InterPro" id="IPR006860">
    <property type="entry name" value="FecR"/>
</dbReference>
<keyword evidence="5" id="KW-1185">Reference proteome</keyword>
<keyword evidence="1" id="KW-0472">Membrane</keyword>
<evidence type="ECO:0000313" key="4">
    <source>
        <dbReference type="EMBL" id="PAL26012.1"/>
    </source>
</evidence>
<feature type="domain" description="FecR protein" evidence="2">
    <location>
        <begin position="120"/>
        <end position="211"/>
    </location>
</feature>
<dbReference type="Pfam" id="PF16220">
    <property type="entry name" value="DUF4880"/>
    <property type="match status" value="1"/>
</dbReference>